<accession>A0ABW7Q7H9</accession>
<organism evidence="1 2">
    <name type="scientific">Microbacterium alkaliflavum</name>
    <dbReference type="NCBI Taxonomy" id="3248839"/>
    <lineage>
        <taxon>Bacteria</taxon>
        <taxon>Bacillati</taxon>
        <taxon>Actinomycetota</taxon>
        <taxon>Actinomycetes</taxon>
        <taxon>Micrococcales</taxon>
        <taxon>Microbacteriaceae</taxon>
        <taxon>Microbacterium</taxon>
    </lineage>
</organism>
<gene>
    <name evidence="1" type="ORF">ACH3VR_10700</name>
</gene>
<reference evidence="1 2" key="1">
    <citation type="submission" date="2024-09" db="EMBL/GenBank/DDBJ databases">
        <authorList>
            <person name="Pan X."/>
        </authorList>
    </citation>
    <scope>NUCLEOTIDE SEQUENCE [LARGE SCALE GENOMIC DNA]</scope>
    <source>
        <strain evidence="1 2">B2969</strain>
    </source>
</reference>
<dbReference type="Proteomes" id="UP001610861">
    <property type="component" value="Unassembled WGS sequence"/>
</dbReference>
<sequence length="63" mass="6113">MSVDEAIDAAIEALPADVADAMASLDQARAIGSASPSGADWSVSAKAEATTTSAPSAAFNGTT</sequence>
<dbReference type="RefSeq" id="WP_396640773.1">
    <property type="nucleotide sequence ID" value="NZ_JBIQWL010000003.1"/>
</dbReference>
<evidence type="ECO:0000313" key="1">
    <source>
        <dbReference type="EMBL" id="MFH8250824.1"/>
    </source>
</evidence>
<evidence type="ECO:0000313" key="2">
    <source>
        <dbReference type="Proteomes" id="UP001610861"/>
    </source>
</evidence>
<comment type="caution">
    <text evidence="1">The sequence shown here is derived from an EMBL/GenBank/DDBJ whole genome shotgun (WGS) entry which is preliminary data.</text>
</comment>
<keyword evidence="2" id="KW-1185">Reference proteome</keyword>
<name>A0ABW7Q7H9_9MICO</name>
<proteinExistence type="predicted"/>
<dbReference type="EMBL" id="JBIQWL010000003">
    <property type="protein sequence ID" value="MFH8250824.1"/>
    <property type="molecule type" value="Genomic_DNA"/>
</dbReference>
<protein>
    <submittedName>
        <fullName evidence="1">Uncharacterized protein</fullName>
    </submittedName>
</protein>